<dbReference type="AlphaFoldDB" id="A0A679BCU8"/>
<organism evidence="2">
    <name type="scientific">Oryza glaberrima</name>
    <name type="common">African rice</name>
    <dbReference type="NCBI Taxonomy" id="4538"/>
    <lineage>
        <taxon>Eukaryota</taxon>
        <taxon>Viridiplantae</taxon>
        <taxon>Streptophyta</taxon>
        <taxon>Embryophyta</taxon>
        <taxon>Tracheophyta</taxon>
        <taxon>Spermatophyta</taxon>
        <taxon>Magnoliopsida</taxon>
        <taxon>Liliopsida</taxon>
        <taxon>Poales</taxon>
        <taxon>Poaceae</taxon>
        <taxon>BOP clade</taxon>
        <taxon>Oryzoideae</taxon>
        <taxon>Oryzeae</taxon>
        <taxon>Oryzinae</taxon>
        <taxon>Oryza</taxon>
    </lineage>
</organism>
<evidence type="ECO:0000256" key="1">
    <source>
        <dbReference type="SAM" id="MobiDB-lite"/>
    </source>
</evidence>
<feature type="compositionally biased region" description="Basic and acidic residues" evidence="1">
    <location>
        <begin position="1"/>
        <end position="23"/>
    </location>
</feature>
<gene>
    <name evidence="2" type="primary">Ogla0116K10.20</name>
</gene>
<reference evidence="2" key="1">
    <citation type="submission" date="2018-08" db="EMBL/GenBank/DDBJ databases">
        <title>Oryza glaberrima genomic DNA, chromosome 11, BAC clone:Ogla0116K10.</title>
        <authorList>
            <person name="Wu J."/>
            <person name="Kanamori H."/>
        </authorList>
    </citation>
    <scope>NUCLEOTIDE SEQUENCE</scope>
    <source>
        <strain evidence="2">IRGC104038</strain>
    </source>
</reference>
<name>A0A679BCU8_ORYGL</name>
<dbReference type="EMBL" id="AP018861">
    <property type="protein sequence ID" value="BBF89492.1"/>
    <property type="molecule type" value="Genomic_DNA"/>
</dbReference>
<evidence type="ECO:0000313" key="2">
    <source>
        <dbReference type="EMBL" id="BBF89492.1"/>
    </source>
</evidence>
<feature type="region of interest" description="Disordered" evidence="1">
    <location>
        <begin position="1"/>
        <end position="69"/>
    </location>
</feature>
<sequence>MGEEEHSSTRERSKRLSGEEGRGRAPYMDNRNCAAGLEKRTWRRANPSEKKIWKQHHWREGGSRHRDVL</sequence>
<feature type="compositionally biased region" description="Basic and acidic residues" evidence="1">
    <location>
        <begin position="46"/>
        <end position="69"/>
    </location>
</feature>
<proteinExistence type="predicted"/>
<protein>
    <submittedName>
        <fullName evidence="2">Uncharacterized protein</fullName>
    </submittedName>
</protein>
<accession>A0A679BCU8</accession>